<keyword evidence="1" id="KW-0347">Helicase</keyword>
<keyword evidence="2" id="KW-1185">Reference proteome</keyword>
<organism evidence="1 2">
    <name type="scientific">Trifolium medium</name>
    <dbReference type="NCBI Taxonomy" id="97028"/>
    <lineage>
        <taxon>Eukaryota</taxon>
        <taxon>Viridiplantae</taxon>
        <taxon>Streptophyta</taxon>
        <taxon>Embryophyta</taxon>
        <taxon>Tracheophyta</taxon>
        <taxon>Spermatophyta</taxon>
        <taxon>Magnoliopsida</taxon>
        <taxon>eudicotyledons</taxon>
        <taxon>Gunneridae</taxon>
        <taxon>Pentapetalae</taxon>
        <taxon>rosids</taxon>
        <taxon>fabids</taxon>
        <taxon>Fabales</taxon>
        <taxon>Fabaceae</taxon>
        <taxon>Papilionoideae</taxon>
        <taxon>50 kb inversion clade</taxon>
        <taxon>NPAAA clade</taxon>
        <taxon>Hologalegina</taxon>
        <taxon>IRL clade</taxon>
        <taxon>Trifolieae</taxon>
        <taxon>Trifolium</taxon>
    </lineage>
</organism>
<dbReference type="Proteomes" id="UP000265520">
    <property type="component" value="Unassembled WGS sequence"/>
</dbReference>
<sequence>NTIDVDEEYDIRNDFTEIEYISSLSEDYWNIDDPIWSCRHCGAMMCMDNDRSSLRASIVSDIKEALDECNPYAKTYRMVREKLQEENVHHMKLRLISKRGR</sequence>
<keyword evidence="1" id="KW-0067">ATP-binding</keyword>
<feature type="non-terminal residue" evidence="1">
    <location>
        <position position="1"/>
    </location>
</feature>
<protein>
    <submittedName>
        <fullName evidence="1">Helicase-like protein</fullName>
    </submittedName>
</protein>
<reference evidence="1 2" key="1">
    <citation type="journal article" date="2018" name="Front. Plant Sci.">
        <title>Red Clover (Trifolium pratense) and Zigzag Clover (T. medium) - A Picture of Genomic Similarities and Differences.</title>
        <authorList>
            <person name="Dluhosova J."/>
            <person name="Istvanek J."/>
            <person name="Nedelnik J."/>
            <person name="Repkova J."/>
        </authorList>
    </citation>
    <scope>NUCLEOTIDE SEQUENCE [LARGE SCALE GENOMIC DNA]</scope>
    <source>
        <strain evidence="2">cv. 10/8</strain>
        <tissue evidence="1">Leaf</tissue>
    </source>
</reference>
<dbReference type="EMBL" id="LXQA010040382">
    <property type="protein sequence ID" value="MCH99465.1"/>
    <property type="molecule type" value="Genomic_DNA"/>
</dbReference>
<evidence type="ECO:0000313" key="2">
    <source>
        <dbReference type="Proteomes" id="UP000265520"/>
    </source>
</evidence>
<keyword evidence="1" id="KW-0547">Nucleotide-binding</keyword>
<accession>A0A392NK43</accession>
<evidence type="ECO:0000313" key="1">
    <source>
        <dbReference type="EMBL" id="MCH99465.1"/>
    </source>
</evidence>
<dbReference type="AlphaFoldDB" id="A0A392NK43"/>
<dbReference type="GO" id="GO:0004386">
    <property type="term" value="F:helicase activity"/>
    <property type="evidence" value="ECO:0007669"/>
    <property type="project" value="UniProtKB-KW"/>
</dbReference>
<keyword evidence="1" id="KW-0378">Hydrolase</keyword>
<name>A0A392NK43_9FABA</name>
<proteinExistence type="predicted"/>
<comment type="caution">
    <text evidence="1">The sequence shown here is derived from an EMBL/GenBank/DDBJ whole genome shotgun (WGS) entry which is preliminary data.</text>
</comment>